<accession>A0ABV3PBW2</accession>
<name>A0ABV3PBW2_9ACTN</name>
<protein>
    <submittedName>
        <fullName evidence="1">L-rhamnose mutarotase</fullName>
    </submittedName>
</protein>
<gene>
    <name evidence="1" type="ORF">AB1207_20470</name>
</gene>
<evidence type="ECO:0000313" key="2">
    <source>
        <dbReference type="Proteomes" id="UP001555826"/>
    </source>
</evidence>
<dbReference type="InterPro" id="IPR011008">
    <property type="entry name" value="Dimeric_a/b-barrel"/>
</dbReference>
<dbReference type="SUPFAM" id="SSF54909">
    <property type="entry name" value="Dimeric alpha+beta barrel"/>
    <property type="match status" value="1"/>
</dbReference>
<reference evidence="1 2" key="1">
    <citation type="submission" date="2024-07" db="EMBL/GenBank/DDBJ databases">
        <authorList>
            <person name="Thanompreechachai J."/>
            <person name="Duangmal K."/>
        </authorList>
    </citation>
    <scope>NUCLEOTIDE SEQUENCE [LARGE SCALE GENOMIC DNA]</scope>
    <source>
        <strain evidence="1 2">KCTC 19886</strain>
    </source>
</reference>
<dbReference type="Pfam" id="PF05336">
    <property type="entry name" value="rhaM"/>
    <property type="match status" value="1"/>
</dbReference>
<evidence type="ECO:0000313" key="1">
    <source>
        <dbReference type="EMBL" id="MEW9267133.1"/>
    </source>
</evidence>
<organism evidence="1 2">
    <name type="scientific">Kineococcus endophyticus</name>
    <dbReference type="NCBI Taxonomy" id="1181883"/>
    <lineage>
        <taxon>Bacteria</taxon>
        <taxon>Bacillati</taxon>
        <taxon>Actinomycetota</taxon>
        <taxon>Actinomycetes</taxon>
        <taxon>Kineosporiales</taxon>
        <taxon>Kineosporiaceae</taxon>
        <taxon>Kineococcus</taxon>
    </lineage>
</organism>
<keyword evidence="2" id="KW-1185">Reference proteome</keyword>
<dbReference type="InterPro" id="IPR008000">
    <property type="entry name" value="Rham/fucose_mutarotase"/>
</dbReference>
<sequence>MVDRACFLLHLRPELVEEYLQVHEEVWPEVLDALRRTGWRNYSLFLRAQDGLVVGYCETDDFEATTAAMDAEEVSARWEATMSRYFLPPPTGTPAQDGGERPRDRLVEYFHLD</sequence>
<proteinExistence type="predicted"/>
<dbReference type="PANTHER" id="PTHR34389:SF2">
    <property type="entry name" value="L-RHAMNOSE MUTAROTASE"/>
    <property type="match status" value="1"/>
</dbReference>
<comment type="caution">
    <text evidence="1">The sequence shown here is derived from an EMBL/GenBank/DDBJ whole genome shotgun (WGS) entry which is preliminary data.</text>
</comment>
<dbReference type="EMBL" id="JBFNQN010000015">
    <property type="protein sequence ID" value="MEW9267133.1"/>
    <property type="molecule type" value="Genomic_DNA"/>
</dbReference>
<dbReference type="RefSeq" id="WP_367640340.1">
    <property type="nucleotide sequence ID" value="NZ_JBFNQN010000015.1"/>
</dbReference>
<dbReference type="Proteomes" id="UP001555826">
    <property type="component" value="Unassembled WGS sequence"/>
</dbReference>
<dbReference type="Gene3D" id="3.30.70.100">
    <property type="match status" value="1"/>
</dbReference>
<dbReference type="PANTHER" id="PTHR34389">
    <property type="entry name" value="L-RHAMNOSE MUTAROTASE"/>
    <property type="match status" value="1"/>
</dbReference>